<dbReference type="EMBL" id="JAQIZT010000016">
    <property type="protein sequence ID" value="KAJ6968583.1"/>
    <property type="molecule type" value="Genomic_DNA"/>
</dbReference>
<accession>A0AAD6LK44</accession>
<keyword evidence="2" id="KW-1185">Reference proteome</keyword>
<protein>
    <submittedName>
        <fullName evidence="1">Uncharacterized protein</fullName>
    </submittedName>
</protein>
<reference evidence="1 2" key="1">
    <citation type="journal article" date="2023" name="Mol. Ecol. Resour.">
        <title>Chromosome-level genome assembly of a triploid poplar Populus alba 'Berolinensis'.</title>
        <authorList>
            <person name="Chen S."/>
            <person name="Yu Y."/>
            <person name="Wang X."/>
            <person name="Wang S."/>
            <person name="Zhang T."/>
            <person name="Zhou Y."/>
            <person name="He R."/>
            <person name="Meng N."/>
            <person name="Wang Y."/>
            <person name="Liu W."/>
            <person name="Liu Z."/>
            <person name="Liu J."/>
            <person name="Guo Q."/>
            <person name="Huang H."/>
            <person name="Sederoff R.R."/>
            <person name="Wang G."/>
            <person name="Qu G."/>
            <person name="Chen S."/>
        </authorList>
    </citation>
    <scope>NUCLEOTIDE SEQUENCE [LARGE SCALE GENOMIC DNA]</scope>
    <source>
        <strain evidence="1">SC-2020</strain>
    </source>
</reference>
<name>A0AAD6LK44_9ROSI</name>
<dbReference type="AlphaFoldDB" id="A0AAD6LK44"/>
<proteinExistence type="predicted"/>
<dbReference type="PANTHER" id="PTHR36063">
    <property type="entry name" value="ARABIDOPSIS THALIANA GENOMIC DNA, CHROMOSOME 5, P1 CLONE:MOK16"/>
    <property type="match status" value="1"/>
</dbReference>
<evidence type="ECO:0000313" key="2">
    <source>
        <dbReference type="Proteomes" id="UP001164929"/>
    </source>
</evidence>
<dbReference type="PANTHER" id="PTHR36063:SF1">
    <property type="entry name" value="ARABIDOPSIS THALIANA GENOMIC DNA, CHROMOSOME 5, P1 CLONE:MOK16"/>
    <property type="match status" value="1"/>
</dbReference>
<sequence>MEKKIRDLSSWMEVAPPLFISWRKTSNSPALETITEEEAEGREDDK</sequence>
<gene>
    <name evidence="1" type="ORF">NC653_036540</name>
</gene>
<evidence type="ECO:0000313" key="1">
    <source>
        <dbReference type="EMBL" id="KAJ6968583.1"/>
    </source>
</evidence>
<organism evidence="1 2">
    <name type="scientific">Populus alba x Populus x berolinensis</name>
    <dbReference type="NCBI Taxonomy" id="444605"/>
    <lineage>
        <taxon>Eukaryota</taxon>
        <taxon>Viridiplantae</taxon>
        <taxon>Streptophyta</taxon>
        <taxon>Embryophyta</taxon>
        <taxon>Tracheophyta</taxon>
        <taxon>Spermatophyta</taxon>
        <taxon>Magnoliopsida</taxon>
        <taxon>eudicotyledons</taxon>
        <taxon>Gunneridae</taxon>
        <taxon>Pentapetalae</taxon>
        <taxon>rosids</taxon>
        <taxon>fabids</taxon>
        <taxon>Malpighiales</taxon>
        <taxon>Salicaceae</taxon>
        <taxon>Saliceae</taxon>
        <taxon>Populus</taxon>
    </lineage>
</organism>
<dbReference type="Proteomes" id="UP001164929">
    <property type="component" value="Chromosome 16"/>
</dbReference>
<comment type="caution">
    <text evidence="1">The sequence shown here is derived from an EMBL/GenBank/DDBJ whole genome shotgun (WGS) entry which is preliminary data.</text>
</comment>